<dbReference type="STRING" id="1802538.A2382_04220"/>
<dbReference type="InterPro" id="IPR050570">
    <property type="entry name" value="Cell_wall_metabolism_enzyme"/>
</dbReference>
<evidence type="ECO:0000313" key="3">
    <source>
        <dbReference type="Proteomes" id="UP000178999"/>
    </source>
</evidence>
<accession>A0A1F8CUL2</accession>
<proteinExistence type="predicted"/>
<dbReference type="Proteomes" id="UP000178999">
    <property type="component" value="Unassembled WGS sequence"/>
</dbReference>
<dbReference type="InterPro" id="IPR011055">
    <property type="entry name" value="Dup_hybrid_motif"/>
</dbReference>
<dbReference type="CDD" id="cd12797">
    <property type="entry name" value="M23_peptidase"/>
    <property type="match status" value="1"/>
</dbReference>
<dbReference type="AlphaFoldDB" id="A0A1F8CUL2"/>
<evidence type="ECO:0000259" key="1">
    <source>
        <dbReference type="Pfam" id="PF01551"/>
    </source>
</evidence>
<dbReference type="PANTHER" id="PTHR21666:SF270">
    <property type="entry name" value="MUREIN HYDROLASE ACTIVATOR ENVC"/>
    <property type="match status" value="1"/>
</dbReference>
<organism evidence="2 3">
    <name type="scientific">Candidatus Woesebacteria bacterium RIFOXYB1_FULL_38_16</name>
    <dbReference type="NCBI Taxonomy" id="1802538"/>
    <lineage>
        <taxon>Bacteria</taxon>
        <taxon>Candidatus Woeseibacteriota</taxon>
    </lineage>
</organism>
<dbReference type="GO" id="GO:0004222">
    <property type="term" value="F:metalloendopeptidase activity"/>
    <property type="evidence" value="ECO:0007669"/>
    <property type="project" value="TreeGrafter"/>
</dbReference>
<reference evidence="2 3" key="1">
    <citation type="journal article" date="2016" name="Nat. Commun.">
        <title>Thousands of microbial genomes shed light on interconnected biogeochemical processes in an aquifer system.</title>
        <authorList>
            <person name="Anantharaman K."/>
            <person name="Brown C.T."/>
            <person name="Hug L.A."/>
            <person name="Sharon I."/>
            <person name="Castelle C.J."/>
            <person name="Probst A.J."/>
            <person name="Thomas B.C."/>
            <person name="Singh A."/>
            <person name="Wilkins M.J."/>
            <person name="Karaoz U."/>
            <person name="Brodie E.L."/>
            <person name="Williams K.H."/>
            <person name="Hubbard S.S."/>
            <person name="Banfield J.F."/>
        </authorList>
    </citation>
    <scope>NUCLEOTIDE SEQUENCE [LARGE SCALE GENOMIC DNA]</scope>
</reference>
<dbReference type="SUPFAM" id="SSF51261">
    <property type="entry name" value="Duplicated hybrid motif"/>
    <property type="match status" value="1"/>
</dbReference>
<comment type="caution">
    <text evidence="2">The sequence shown here is derived from an EMBL/GenBank/DDBJ whole genome shotgun (WGS) entry which is preliminary data.</text>
</comment>
<name>A0A1F8CUL2_9BACT</name>
<sequence>MSKLSINLTPALRLDLRLIKRRGGSSITEFFNQERNKLRRIRSGNKISRIFRQLFEHDKVKRLLGTNLAIAILVSSFIPRTSPVSAESENRVISLKEVPIETIRETALPLDKIVISQGYGLFHLGVDFDGLTGDEIRSIKKGVVVQVQKSRFAYGNAVLVRHEAGLTSLYAHLSKITVEEGQEVDTFTKLGEMGATGRASGDHLHLEVYKNGLPINPRAILPF</sequence>
<dbReference type="PANTHER" id="PTHR21666">
    <property type="entry name" value="PEPTIDASE-RELATED"/>
    <property type="match status" value="1"/>
</dbReference>
<protein>
    <recommendedName>
        <fullName evidence="1">M23ase beta-sheet core domain-containing protein</fullName>
    </recommendedName>
</protein>
<dbReference type="Gene3D" id="2.70.70.10">
    <property type="entry name" value="Glucose Permease (Domain IIA)"/>
    <property type="match status" value="1"/>
</dbReference>
<evidence type="ECO:0000313" key="2">
    <source>
        <dbReference type="EMBL" id="OGM79776.1"/>
    </source>
</evidence>
<dbReference type="Pfam" id="PF01551">
    <property type="entry name" value="Peptidase_M23"/>
    <property type="match status" value="1"/>
</dbReference>
<gene>
    <name evidence="2" type="ORF">A2382_04220</name>
</gene>
<dbReference type="EMBL" id="MGHY01000007">
    <property type="protein sequence ID" value="OGM79776.1"/>
    <property type="molecule type" value="Genomic_DNA"/>
</dbReference>
<dbReference type="InterPro" id="IPR016047">
    <property type="entry name" value="M23ase_b-sheet_dom"/>
</dbReference>
<feature type="domain" description="M23ase beta-sheet core" evidence="1">
    <location>
        <begin position="122"/>
        <end position="217"/>
    </location>
</feature>